<evidence type="ECO:0000313" key="2">
    <source>
        <dbReference type="Proteomes" id="UP000217348"/>
    </source>
</evidence>
<dbReference type="RefSeq" id="WP_095895808.1">
    <property type="nucleotide sequence ID" value="NZ_CP022387.1"/>
</dbReference>
<organism evidence="1 2">
    <name type="scientific">Capnocytophaga stomatis</name>
    <dbReference type="NCBI Taxonomy" id="1848904"/>
    <lineage>
        <taxon>Bacteria</taxon>
        <taxon>Pseudomonadati</taxon>
        <taxon>Bacteroidota</taxon>
        <taxon>Flavobacteriia</taxon>
        <taxon>Flavobacteriales</taxon>
        <taxon>Flavobacteriaceae</taxon>
        <taxon>Capnocytophaga</taxon>
    </lineage>
</organism>
<proteinExistence type="predicted"/>
<accession>A0A250FXX5</accession>
<evidence type="ECO:0008006" key="3">
    <source>
        <dbReference type="Google" id="ProtNLM"/>
    </source>
</evidence>
<reference evidence="2" key="1">
    <citation type="submission" date="2017-06" db="EMBL/GenBank/DDBJ databases">
        <title>Capnocytophaga spp. assemblies.</title>
        <authorList>
            <person name="Gulvik C.A."/>
        </authorList>
    </citation>
    <scope>NUCLEOTIDE SEQUENCE [LARGE SCALE GENOMIC DNA]</scope>
    <source>
        <strain evidence="2">H2177</strain>
    </source>
</reference>
<evidence type="ECO:0000313" key="1">
    <source>
        <dbReference type="EMBL" id="ATA89315.1"/>
    </source>
</evidence>
<gene>
    <name evidence="1" type="ORF">CGC58_06005</name>
</gene>
<sequence length="383" mass="45727">MLKYLKIFLLILFPVFCFAQKQYNYENIKLNSPYLFYEDKREEQEIILSLIDAYFSKNLSYQDKTTFWKYNGEEIDVRGGDLYFIEEKAKMGSYTPTILSMLYIDEKYQIRVAWMGNTPDDDKILTTYNFLVNKDYQFENIFENQINTFTKRKIRNLTFYYKNPKLFRKEDVKKALKFNKEMADFFELPEIDFSYFIFDNYLEQKILRGFDFDTDMRIGEAYGGLVSTEQKEIFSGNGTAYYPHEMVHLYTAEKVENKNHLIDEGIATYFGGTRGLNFSELMQIFYSFLEKENVDIYTMLNKGEFTVINTKADSYYAFSALLCHTILEYYGKEKLFELLGSGNDREEFLCKIEETFNIQPSEFHSFFLKELEKYIQHNKLANR</sequence>
<name>A0A250FXX5_9FLAO</name>
<protein>
    <recommendedName>
        <fullName evidence="3">Peptidase MA-like domain-containing protein</fullName>
    </recommendedName>
</protein>
<dbReference type="EMBL" id="CP022387">
    <property type="protein sequence ID" value="ATA89315.1"/>
    <property type="molecule type" value="Genomic_DNA"/>
</dbReference>
<dbReference type="AlphaFoldDB" id="A0A250FXX5"/>
<dbReference type="KEGG" id="csto:CGC58_06005"/>
<dbReference type="Proteomes" id="UP000217348">
    <property type="component" value="Chromosome"/>
</dbReference>